<keyword evidence="1" id="KW-0472">Membrane</keyword>
<evidence type="ECO:0000313" key="2">
    <source>
        <dbReference type="EMBL" id="SPP28290.1"/>
    </source>
</evidence>
<keyword evidence="1" id="KW-0812">Transmembrane</keyword>
<dbReference type="EMBL" id="OUNC01000012">
    <property type="protein sequence ID" value="SPP28290.1"/>
    <property type="molecule type" value="Genomic_DNA"/>
</dbReference>
<proteinExistence type="predicted"/>
<dbReference type="Proteomes" id="UP000270190">
    <property type="component" value="Unassembled WGS sequence"/>
</dbReference>
<accession>A0A2X0R2H4</accession>
<gene>
    <name evidence="2" type="ORF">BTBSAS_20160</name>
</gene>
<dbReference type="AlphaFoldDB" id="A0A2X0R2H4"/>
<feature type="transmembrane region" description="Helical" evidence="1">
    <location>
        <begin position="56"/>
        <end position="79"/>
    </location>
</feature>
<keyword evidence="1" id="KW-1133">Transmembrane helix</keyword>
<dbReference type="RefSeq" id="WP_413505791.1">
    <property type="nucleotide sequence ID" value="NZ_CBCPKC010000001.1"/>
</dbReference>
<sequence>MGRKFRQKLSTNPLQIPKLIHELTVKVGGSGFIRFTRTVWDGAQASTNPYVNVLRVAFCMLIPYVNVLRVPFFMLIPYVNVLRVPFFMLTY</sequence>
<protein>
    <submittedName>
        <fullName evidence="2">Uncharacterized protein</fullName>
    </submittedName>
</protein>
<evidence type="ECO:0000313" key="3">
    <source>
        <dbReference type="Proteomes" id="UP000270190"/>
    </source>
</evidence>
<evidence type="ECO:0000256" key="1">
    <source>
        <dbReference type="SAM" id="Phobius"/>
    </source>
</evidence>
<name>A0A2X0R2H4_BROTH</name>
<organism evidence="2 3">
    <name type="scientific">Brochothrix thermosphacta</name>
    <name type="common">Microbacterium thermosphactum</name>
    <dbReference type="NCBI Taxonomy" id="2756"/>
    <lineage>
        <taxon>Bacteria</taxon>
        <taxon>Bacillati</taxon>
        <taxon>Bacillota</taxon>
        <taxon>Bacilli</taxon>
        <taxon>Bacillales</taxon>
        <taxon>Listeriaceae</taxon>
        <taxon>Brochothrix</taxon>
    </lineage>
</organism>
<reference evidence="3" key="1">
    <citation type="submission" date="2018-04" db="EMBL/GenBank/DDBJ databases">
        <authorList>
            <person name="Illikoud N."/>
        </authorList>
    </citation>
    <scope>NUCLEOTIDE SEQUENCE [LARGE SCALE GENOMIC DNA]</scope>
</reference>